<evidence type="ECO:0000313" key="1">
    <source>
        <dbReference type="EMBL" id="QQE76491.1"/>
    </source>
</evidence>
<proteinExistence type="predicted"/>
<reference evidence="1 2" key="1">
    <citation type="submission" date="2020-12" db="EMBL/GenBank/DDBJ databases">
        <title>strain FJAT-54423T represents a novel species of the genus Brevibacillus.</title>
        <authorList>
            <person name="Tang R."/>
        </authorList>
    </citation>
    <scope>NUCLEOTIDE SEQUENCE [LARGE SCALE GENOMIC DNA]</scope>
    <source>
        <strain evidence="1 2">FJAT-54423</strain>
    </source>
</reference>
<name>A0A7T5EPR3_9BACL</name>
<evidence type="ECO:0000313" key="2">
    <source>
        <dbReference type="Proteomes" id="UP000595847"/>
    </source>
</evidence>
<dbReference type="AlphaFoldDB" id="A0A7T5EPR3"/>
<dbReference type="EMBL" id="CP066308">
    <property type="protein sequence ID" value="QQE76491.1"/>
    <property type="molecule type" value="Genomic_DNA"/>
</dbReference>
<sequence>MFLSINNNAEVLQLPVPPAEYSVDSPWNNERADGLQQTLNLIGLKGLRTVEIKSFFPIRDYPFLRNRNMWGMAYVETIERWRGMRIPVRLVIVDSGGAQSLNMAVTIDSFEWKVGKSGDIEYTLQMTEFAFISTSRG</sequence>
<evidence type="ECO:0008006" key="3">
    <source>
        <dbReference type="Google" id="ProtNLM"/>
    </source>
</evidence>
<dbReference type="Proteomes" id="UP000595847">
    <property type="component" value="Chromosome"/>
</dbReference>
<organism evidence="1 2">
    <name type="scientific">Brevibacillus composti</name>
    <dbReference type="NCBI Taxonomy" id="2796470"/>
    <lineage>
        <taxon>Bacteria</taxon>
        <taxon>Bacillati</taxon>
        <taxon>Bacillota</taxon>
        <taxon>Bacilli</taxon>
        <taxon>Bacillales</taxon>
        <taxon>Paenibacillaceae</taxon>
        <taxon>Brevibacillus</taxon>
    </lineage>
</organism>
<accession>A0A7T5EPR3</accession>
<gene>
    <name evidence="1" type="ORF">JD108_04635</name>
</gene>
<protein>
    <recommendedName>
        <fullName evidence="3">Phage tail protein</fullName>
    </recommendedName>
</protein>
<dbReference type="KEGG" id="bcop:JD108_04635"/>